<dbReference type="OrthoDB" id="6509975at2759"/>
<organism evidence="4 5">
    <name type="scientific">Apiotrichum porosum</name>
    <dbReference type="NCBI Taxonomy" id="105984"/>
    <lineage>
        <taxon>Eukaryota</taxon>
        <taxon>Fungi</taxon>
        <taxon>Dikarya</taxon>
        <taxon>Basidiomycota</taxon>
        <taxon>Agaricomycotina</taxon>
        <taxon>Tremellomycetes</taxon>
        <taxon>Trichosporonales</taxon>
        <taxon>Trichosporonaceae</taxon>
        <taxon>Apiotrichum</taxon>
    </lineage>
</organism>
<keyword evidence="3" id="KW-0812">Transmembrane</keyword>
<dbReference type="GO" id="GO:0003993">
    <property type="term" value="F:acid phosphatase activity"/>
    <property type="evidence" value="ECO:0007669"/>
    <property type="project" value="TreeGrafter"/>
</dbReference>
<dbReference type="Gene3D" id="3.40.50.1240">
    <property type="entry name" value="Phosphoglycerate mutase-like"/>
    <property type="match status" value="1"/>
</dbReference>
<dbReference type="PANTHER" id="PTHR20963:SF24">
    <property type="entry name" value="3-PHYTASE B"/>
    <property type="match status" value="1"/>
</dbReference>
<protein>
    <submittedName>
        <fullName evidence="4">Uncharacterized protein</fullName>
    </submittedName>
</protein>
<evidence type="ECO:0000256" key="2">
    <source>
        <dbReference type="SAM" id="MobiDB-lite"/>
    </source>
</evidence>
<dbReference type="InterPro" id="IPR033379">
    <property type="entry name" value="Acid_Pase_AS"/>
</dbReference>
<reference evidence="4 5" key="1">
    <citation type="submission" date="2018-11" db="EMBL/GenBank/DDBJ databases">
        <title>Genome sequence of Apiotrichum porosum DSM 27194.</title>
        <authorList>
            <person name="Aliyu H."/>
            <person name="Gorte O."/>
            <person name="Ochsenreither K."/>
        </authorList>
    </citation>
    <scope>NUCLEOTIDE SEQUENCE [LARGE SCALE GENOMIC DNA]</scope>
    <source>
        <strain evidence="4 5">DSM 27194</strain>
    </source>
</reference>
<keyword evidence="1" id="KW-0378">Hydrolase</keyword>
<name>A0A427XNQ6_9TREE</name>
<dbReference type="RefSeq" id="XP_028475498.1">
    <property type="nucleotide sequence ID" value="XM_028624426.1"/>
</dbReference>
<sequence>MPAYDLEATATTPLLRRSSTDSSARSKRVRRRHRPRRPGPPIYTYPAIFSLFLFALATIAAWDISVGKCKIPGLCRVLGGIQEPLEKVWMRNAGPYAPYMSRGHGGGAAGLPKGCKVDQVSIVSLVADGDIPLTYQLHRHTGRYPTQDAGDRTRLVLKKLANRRIRNVRSEYSWLGTADFELQDWDMGQLTKQGRRAAWDSGRTYAERYASLFHHDGIFARSSRQQRVVETSEFWLQAFHGHPFDGPVRVPPNVVIAEGEDRNNTLSVHSCPRFNALSPPAGEKEKREIARLLDPAVTRLNGIFQPNPPFDVDDIGRLADLCGFDSQASGESWKGWSHWCRLLRRDEWEVAGYVADVARWYRVGEGSRFGKIMGAGWVNELLARLTDTAPVDQTTTNHTLDDDPATFPPGGKRIFVDFTHDNEMIEILTAMGIRKMRRKLPIRHLPDDERRFILSELIPFGARWAVERIECDESDHDHQQPVTVLAGEHPGADGDTSQNGTTTTSTYVRLLINDHPAHIDHMACRSSAHYSHYLCELDAFIESQAWATDDVDWDDCRLRK</sequence>
<dbReference type="CDD" id="cd07061">
    <property type="entry name" value="HP_HAP_like"/>
    <property type="match status" value="1"/>
</dbReference>
<dbReference type="GeneID" id="39593676"/>
<accession>A0A427XNQ6</accession>
<dbReference type="InterPro" id="IPR000560">
    <property type="entry name" value="His_Pase_clade-2"/>
</dbReference>
<feature type="region of interest" description="Disordered" evidence="2">
    <location>
        <begin position="15"/>
        <end position="38"/>
    </location>
</feature>
<dbReference type="Pfam" id="PF00328">
    <property type="entry name" value="His_Phos_2"/>
    <property type="match status" value="1"/>
</dbReference>
<feature type="transmembrane region" description="Helical" evidence="3">
    <location>
        <begin position="42"/>
        <end position="62"/>
    </location>
</feature>
<evidence type="ECO:0000256" key="1">
    <source>
        <dbReference type="ARBA" id="ARBA00022801"/>
    </source>
</evidence>
<dbReference type="AlphaFoldDB" id="A0A427XNQ6"/>
<evidence type="ECO:0000256" key="3">
    <source>
        <dbReference type="SAM" id="Phobius"/>
    </source>
</evidence>
<dbReference type="PANTHER" id="PTHR20963">
    <property type="entry name" value="MULTIPLE INOSITOL POLYPHOSPHATE PHOSPHATASE-RELATED"/>
    <property type="match status" value="1"/>
</dbReference>
<keyword evidence="3" id="KW-1133">Transmembrane helix</keyword>
<dbReference type="SUPFAM" id="SSF53254">
    <property type="entry name" value="Phosphoglycerate mutase-like"/>
    <property type="match status" value="1"/>
</dbReference>
<gene>
    <name evidence="4" type="ORF">EHS24_009133</name>
</gene>
<dbReference type="Proteomes" id="UP000279236">
    <property type="component" value="Unassembled WGS sequence"/>
</dbReference>
<dbReference type="STRING" id="105984.A0A427XNQ6"/>
<feature type="compositionally biased region" description="Basic residues" evidence="2">
    <location>
        <begin position="25"/>
        <end position="37"/>
    </location>
</feature>
<proteinExistence type="predicted"/>
<dbReference type="EMBL" id="RSCE01000008">
    <property type="protein sequence ID" value="RSH80551.1"/>
    <property type="molecule type" value="Genomic_DNA"/>
</dbReference>
<dbReference type="PROSITE" id="PS00778">
    <property type="entry name" value="HIS_ACID_PHOSPHAT_2"/>
    <property type="match status" value="1"/>
</dbReference>
<dbReference type="InterPro" id="IPR029033">
    <property type="entry name" value="His_PPase_superfam"/>
</dbReference>
<evidence type="ECO:0000313" key="4">
    <source>
        <dbReference type="EMBL" id="RSH80551.1"/>
    </source>
</evidence>
<evidence type="ECO:0000313" key="5">
    <source>
        <dbReference type="Proteomes" id="UP000279236"/>
    </source>
</evidence>
<keyword evidence="3" id="KW-0472">Membrane</keyword>
<keyword evidence="5" id="KW-1185">Reference proteome</keyword>
<comment type="caution">
    <text evidence="4">The sequence shown here is derived from an EMBL/GenBank/DDBJ whole genome shotgun (WGS) entry which is preliminary data.</text>
</comment>